<evidence type="ECO:0000313" key="3">
    <source>
        <dbReference type="Proteomes" id="UP000693892"/>
    </source>
</evidence>
<dbReference type="RefSeq" id="WP_218114604.1">
    <property type="nucleotide sequence ID" value="NZ_CAJVAP010000009.1"/>
</dbReference>
<dbReference type="Proteomes" id="UP000693892">
    <property type="component" value="Unassembled WGS sequence"/>
</dbReference>
<dbReference type="AlphaFoldDB" id="A0A916JVN8"/>
<gene>
    <name evidence="2" type="ORF">LEUCIP111803_00975</name>
</gene>
<organism evidence="2 3">
    <name type="scientific">Leucobacter soli</name>
    <dbReference type="NCBI Taxonomy" id="2812850"/>
    <lineage>
        <taxon>Bacteria</taxon>
        <taxon>Bacillati</taxon>
        <taxon>Actinomycetota</taxon>
        <taxon>Actinomycetes</taxon>
        <taxon>Micrococcales</taxon>
        <taxon>Microbacteriaceae</taxon>
        <taxon>Leucobacter</taxon>
    </lineage>
</organism>
<keyword evidence="3" id="KW-1185">Reference proteome</keyword>
<evidence type="ECO:0000256" key="1">
    <source>
        <dbReference type="SAM" id="MobiDB-lite"/>
    </source>
</evidence>
<evidence type="ECO:0000313" key="2">
    <source>
        <dbReference type="EMBL" id="CAG7606959.1"/>
    </source>
</evidence>
<sequence length="195" mass="20229">MKRRLWIWISAAAILAAVAAIVVIALAMNSAPTAPPVTPPTAAAPDPSPVPEPASTASPDELGDDVEALIAPFIAAEAASRSDPSTPLAFEDVAAGDALEDLKLDAFEFSENGMVQSGAPTVVSAEVEDYDADASPPTAVVRLCLDFSKVDIQAPDGQSVKSSDAPQRVPSLLTLQSIEGRWLVTARSYPDESSC</sequence>
<proteinExistence type="predicted"/>
<feature type="region of interest" description="Disordered" evidence="1">
    <location>
        <begin position="34"/>
        <end position="61"/>
    </location>
</feature>
<comment type="caution">
    <text evidence="2">The sequence shown here is derived from an EMBL/GenBank/DDBJ whole genome shotgun (WGS) entry which is preliminary data.</text>
</comment>
<name>A0A916JVN8_9MICO</name>
<accession>A0A916JVN8</accession>
<protein>
    <submittedName>
        <fullName evidence="2">Uncharacterized protein</fullName>
    </submittedName>
</protein>
<dbReference type="EMBL" id="CAJVAP010000009">
    <property type="protein sequence ID" value="CAG7606959.1"/>
    <property type="molecule type" value="Genomic_DNA"/>
</dbReference>
<reference evidence="2" key="1">
    <citation type="submission" date="2021-06" db="EMBL/GenBank/DDBJ databases">
        <authorList>
            <person name="Criscuolo A."/>
        </authorList>
    </citation>
    <scope>NUCLEOTIDE SEQUENCE</scope>
    <source>
        <strain evidence="2">CIP111803</strain>
    </source>
</reference>